<dbReference type="Gene3D" id="3.30.200.20">
    <property type="entry name" value="Phosphorylase Kinase, domain 1"/>
    <property type="match status" value="1"/>
</dbReference>
<keyword evidence="2 9" id="KW-0723">Serine/threonine-protein kinase</keyword>
<dbReference type="SUPFAM" id="SSF48452">
    <property type="entry name" value="TPR-like"/>
    <property type="match status" value="1"/>
</dbReference>
<dbReference type="EC" id="2.7.11.1" evidence="1"/>
<keyword evidence="3" id="KW-0808">Transferase</keyword>
<dbReference type="PANTHER" id="PTHR43289">
    <property type="entry name" value="MITOGEN-ACTIVATED PROTEIN KINASE KINASE KINASE 20-RELATED"/>
    <property type="match status" value="1"/>
</dbReference>
<dbReference type="PROSITE" id="PS00107">
    <property type="entry name" value="PROTEIN_KINASE_ATP"/>
    <property type="match status" value="1"/>
</dbReference>
<gene>
    <name evidence="9" type="ORF">F5972_11000</name>
</gene>
<keyword evidence="5 9" id="KW-0418">Kinase</keyword>
<dbReference type="AlphaFoldDB" id="A0A5J5K9P6"/>
<dbReference type="GO" id="GO:0005524">
    <property type="term" value="F:ATP binding"/>
    <property type="evidence" value="ECO:0007669"/>
    <property type="project" value="UniProtKB-UniRule"/>
</dbReference>
<comment type="caution">
    <text evidence="9">The sequence shown here is derived from an EMBL/GenBank/DDBJ whole genome shotgun (WGS) entry which is preliminary data.</text>
</comment>
<evidence type="ECO:0000256" key="7">
    <source>
        <dbReference type="PROSITE-ProRule" id="PRU10141"/>
    </source>
</evidence>
<sequence>MVIADRYELDHPIGKGGMGEVYAGHDRQLDRKIAIKFIGLAPGIPLDELERRFLREARIMARLDHPGAPAIYDAGAYDDPVTGHRRLFQVMQFVRGSSVSDLIAEIGPLPIGWAACIAAQVCAVLDAAHELSILHRDLKPGNLMICKDGSVKVLDFGLAVLDDPQFSRYTRTGQIVGTPPYMSPEQVQSWPLSPRSDLYALGCVLYEMLTGARVFPGPSEYQTLHQQVNDEPRPVALLRRDVPSPLNDLVLALLAKMPEDRPPDAGTVFAELSHFAAGAVPLPGFVGAHPTNSPLQRYARALATVSANEPSTGPEEPFDAIRPISVSELKAIRNQATSLAVESRYTRAVEILTEAVGPAERLLGAESADVLSLRLELADLLFEGGDYRRAACEYRHLGEIYRRLEGTGGAPLYHCRLREANCRAMGGETGVALKQLTALFEEQRGLHRDTDSQQVELRKQIGLLQLSAGDSEAAEQTLTALRSDIASVHGSHNPKLSEVSRVIDQIRSKES</sequence>
<evidence type="ECO:0000256" key="3">
    <source>
        <dbReference type="ARBA" id="ARBA00022679"/>
    </source>
</evidence>
<dbReference type="PROSITE" id="PS50011">
    <property type="entry name" value="PROTEIN_KINASE_DOM"/>
    <property type="match status" value="1"/>
</dbReference>
<protein>
    <recommendedName>
        <fullName evidence="1">non-specific serine/threonine protein kinase</fullName>
        <ecNumber evidence="1">2.7.11.1</ecNumber>
    </recommendedName>
</protein>
<dbReference type="Gene3D" id="1.10.510.10">
    <property type="entry name" value="Transferase(Phosphotransferase) domain 1"/>
    <property type="match status" value="1"/>
</dbReference>
<dbReference type="PROSITE" id="PS00108">
    <property type="entry name" value="PROTEIN_KINASE_ST"/>
    <property type="match status" value="1"/>
</dbReference>
<evidence type="ECO:0000256" key="2">
    <source>
        <dbReference type="ARBA" id="ARBA00022527"/>
    </source>
</evidence>
<dbReference type="CDD" id="cd14014">
    <property type="entry name" value="STKc_PknB_like"/>
    <property type="match status" value="1"/>
</dbReference>
<evidence type="ECO:0000256" key="1">
    <source>
        <dbReference type="ARBA" id="ARBA00012513"/>
    </source>
</evidence>
<dbReference type="RefSeq" id="WP_150933338.1">
    <property type="nucleotide sequence ID" value="NZ_VYTZ01000003.1"/>
</dbReference>
<name>A0A5J5K9P6_9ACTN</name>
<dbReference type="SUPFAM" id="SSF56112">
    <property type="entry name" value="Protein kinase-like (PK-like)"/>
    <property type="match status" value="1"/>
</dbReference>
<dbReference type="InterPro" id="IPR017441">
    <property type="entry name" value="Protein_kinase_ATP_BS"/>
</dbReference>
<keyword evidence="6 7" id="KW-0067">ATP-binding</keyword>
<organism evidence="9 10">
    <name type="scientific">Microbispora cellulosiformans</name>
    <dbReference type="NCBI Taxonomy" id="2614688"/>
    <lineage>
        <taxon>Bacteria</taxon>
        <taxon>Bacillati</taxon>
        <taxon>Actinomycetota</taxon>
        <taxon>Actinomycetes</taxon>
        <taxon>Streptosporangiales</taxon>
        <taxon>Streptosporangiaceae</taxon>
        <taxon>Microbispora</taxon>
    </lineage>
</organism>
<feature type="binding site" evidence="7">
    <location>
        <position position="36"/>
    </location>
    <ligand>
        <name>ATP</name>
        <dbReference type="ChEBI" id="CHEBI:30616"/>
    </ligand>
</feature>
<accession>A0A5J5K9P6</accession>
<keyword evidence="10" id="KW-1185">Reference proteome</keyword>
<evidence type="ECO:0000256" key="5">
    <source>
        <dbReference type="ARBA" id="ARBA00022777"/>
    </source>
</evidence>
<evidence type="ECO:0000259" key="8">
    <source>
        <dbReference type="PROSITE" id="PS50011"/>
    </source>
</evidence>
<dbReference type="InterPro" id="IPR011990">
    <property type="entry name" value="TPR-like_helical_dom_sf"/>
</dbReference>
<dbReference type="PANTHER" id="PTHR43289:SF6">
    <property type="entry name" value="SERINE_THREONINE-PROTEIN KINASE NEKL-3"/>
    <property type="match status" value="1"/>
</dbReference>
<keyword evidence="4 7" id="KW-0547">Nucleotide-binding</keyword>
<evidence type="ECO:0000313" key="10">
    <source>
        <dbReference type="Proteomes" id="UP000327011"/>
    </source>
</evidence>
<proteinExistence type="predicted"/>
<dbReference type="GO" id="GO:0004674">
    <property type="term" value="F:protein serine/threonine kinase activity"/>
    <property type="evidence" value="ECO:0007669"/>
    <property type="project" value="UniProtKB-KW"/>
</dbReference>
<feature type="domain" description="Protein kinase" evidence="8">
    <location>
        <begin position="7"/>
        <end position="277"/>
    </location>
</feature>
<dbReference type="Pfam" id="PF00069">
    <property type="entry name" value="Pkinase"/>
    <property type="match status" value="1"/>
</dbReference>
<dbReference type="InterPro" id="IPR000719">
    <property type="entry name" value="Prot_kinase_dom"/>
</dbReference>
<dbReference type="EMBL" id="VYTZ01000003">
    <property type="protein sequence ID" value="KAA9380123.1"/>
    <property type="molecule type" value="Genomic_DNA"/>
</dbReference>
<reference evidence="9 10" key="1">
    <citation type="submission" date="2019-09" db="EMBL/GenBank/DDBJ databases">
        <title>Screening of Novel Bioactive Compounds from Soil-Associated.</title>
        <authorList>
            <person name="Gong X."/>
        </authorList>
    </citation>
    <scope>NUCLEOTIDE SEQUENCE [LARGE SCALE GENOMIC DNA]</scope>
    <source>
        <strain evidence="9 10">Gxj-6</strain>
    </source>
</reference>
<dbReference type="Proteomes" id="UP000327011">
    <property type="component" value="Unassembled WGS sequence"/>
</dbReference>
<dbReference type="Gene3D" id="1.25.40.10">
    <property type="entry name" value="Tetratricopeptide repeat domain"/>
    <property type="match status" value="1"/>
</dbReference>
<evidence type="ECO:0000256" key="4">
    <source>
        <dbReference type="ARBA" id="ARBA00022741"/>
    </source>
</evidence>
<dbReference type="InterPro" id="IPR008271">
    <property type="entry name" value="Ser/Thr_kinase_AS"/>
</dbReference>
<dbReference type="SMART" id="SM00220">
    <property type="entry name" value="S_TKc"/>
    <property type="match status" value="1"/>
</dbReference>
<evidence type="ECO:0000256" key="6">
    <source>
        <dbReference type="ARBA" id="ARBA00022840"/>
    </source>
</evidence>
<evidence type="ECO:0000313" key="9">
    <source>
        <dbReference type="EMBL" id="KAA9380123.1"/>
    </source>
</evidence>
<dbReference type="InterPro" id="IPR011009">
    <property type="entry name" value="Kinase-like_dom_sf"/>
</dbReference>